<proteinExistence type="inferred from homology"/>
<evidence type="ECO:0000313" key="3">
    <source>
        <dbReference type="EMBL" id="EIJ65164.1"/>
    </source>
</evidence>
<dbReference type="Gene3D" id="3.40.1160.10">
    <property type="entry name" value="Acetylglutamate kinase-like"/>
    <property type="match status" value="1"/>
</dbReference>
<comment type="similarity">
    <text evidence="1">Belongs to the aspartokinase family.</text>
</comment>
<dbReference type="GO" id="GO:0004072">
    <property type="term" value="F:aspartate kinase activity"/>
    <property type="evidence" value="ECO:0007669"/>
    <property type="project" value="InterPro"/>
</dbReference>
<dbReference type="PANTHER" id="PTHR21499">
    <property type="entry name" value="ASPARTATE KINASE"/>
    <property type="match status" value="1"/>
</dbReference>
<dbReference type="InterPro" id="IPR001048">
    <property type="entry name" value="Asp/Glu/Uridylate_kinase"/>
</dbReference>
<dbReference type="Proteomes" id="UP000003423">
    <property type="component" value="Unassembled WGS sequence"/>
</dbReference>
<protein>
    <recommendedName>
        <fullName evidence="2">Aspartate/glutamate/uridylate kinase domain-containing protein</fullName>
    </recommendedName>
</protein>
<dbReference type="RefSeq" id="WP_008301179.1">
    <property type="nucleotide sequence ID" value="NZ_AEXL02000141.1"/>
</dbReference>
<dbReference type="Pfam" id="PF00696">
    <property type="entry name" value="AA_kinase"/>
    <property type="match status" value="1"/>
</dbReference>
<reference evidence="3 4" key="1">
    <citation type="journal article" date="2012" name="J. Bacteriol.">
        <title>Genome sequence of "Candidatus Nitrosopumilus salaria" BD31, an ammonia-oxidizing archaeon from the San Francisco Bay estuary.</title>
        <authorList>
            <person name="Mosier A.C."/>
            <person name="Allen E.E."/>
            <person name="Kim M."/>
            <person name="Ferriera S."/>
            <person name="Francis C.A."/>
        </authorList>
    </citation>
    <scope>NUCLEOTIDE SEQUENCE [LARGE SCALE GENOMIC DNA]</scope>
    <source>
        <strain evidence="3 4">BD31</strain>
    </source>
</reference>
<sequence>MRLVIKYGGTSISASKDIQAVAKYVNQLAKKDQIVVVCSAVSGTTDDLIEISESIKKENKSKAEQLASKIINRHKQLAKQTIKKSDLQKN</sequence>
<dbReference type="GO" id="GO:0009089">
    <property type="term" value="P:lysine biosynthetic process via diaminopimelate"/>
    <property type="evidence" value="ECO:0007669"/>
    <property type="project" value="TreeGrafter"/>
</dbReference>
<keyword evidence="4" id="KW-1185">Reference proteome</keyword>
<dbReference type="PANTHER" id="PTHR21499:SF59">
    <property type="entry name" value="ASPARTOKINASE"/>
    <property type="match status" value="1"/>
</dbReference>
<dbReference type="GO" id="GO:0009090">
    <property type="term" value="P:homoserine biosynthetic process"/>
    <property type="evidence" value="ECO:0007669"/>
    <property type="project" value="TreeGrafter"/>
</dbReference>
<feature type="domain" description="Aspartate/glutamate/uridylate kinase" evidence="2">
    <location>
        <begin position="1"/>
        <end position="61"/>
    </location>
</feature>
<evidence type="ECO:0000256" key="1">
    <source>
        <dbReference type="ARBA" id="ARBA00010122"/>
    </source>
</evidence>
<accession>I3D0C1</accession>
<gene>
    <name evidence="3" type="ORF">BD31_I1625</name>
</gene>
<dbReference type="EMBL" id="AEXL02000141">
    <property type="protein sequence ID" value="EIJ65164.1"/>
    <property type="molecule type" value="Genomic_DNA"/>
</dbReference>
<dbReference type="InterPro" id="IPR036393">
    <property type="entry name" value="AceGlu_kinase-like_sf"/>
</dbReference>
<comment type="caution">
    <text evidence="3">The sequence shown here is derived from an EMBL/GenBank/DDBJ whole genome shotgun (WGS) entry which is preliminary data.</text>
</comment>
<dbReference type="InterPro" id="IPR018042">
    <property type="entry name" value="Aspartate_kinase_CS"/>
</dbReference>
<evidence type="ECO:0000259" key="2">
    <source>
        <dbReference type="Pfam" id="PF00696"/>
    </source>
</evidence>
<organism evidence="3 4">
    <name type="scientific">Candidatus Nitrosopumilus salarius BD31</name>
    <dbReference type="NCBI Taxonomy" id="859350"/>
    <lineage>
        <taxon>Archaea</taxon>
        <taxon>Nitrososphaerota</taxon>
        <taxon>Nitrososphaeria</taxon>
        <taxon>Nitrosopumilales</taxon>
        <taxon>Nitrosopumilaceae</taxon>
        <taxon>Nitrosopumilus</taxon>
    </lineage>
</organism>
<dbReference type="AlphaFoldDB" id="I3D0C1"/>
<name>I3D0C1_9ARCH</name>
<dbReference type="SUPFAM" id="SSF53633">
    <property type="entry name" value="Carbamate kinase-like"/>
    <property type="match status" value="1"/>
</dbReference>
<dbReference type="PATRIC" id="fig|859350.6.peg.1758"/>
<dbReference type="PROSITE" id="PS00324">
    <property type="entry name" value="ASPARTOKINASE"/>
    <property type="match status" value="1"/>
</dbReference>
<evidence type="ECO:0000313" key="4">
    <source>
        <dbReference type="Proteomes" id="UP000003423"/>
    </source>
</evidence>
<dbReference type="GO" id="GO:0005829">
    <property type="term" value="C:cytosol"/>
    <property type="evidence" value="ECO:0007669"/>
    <property type="project" value="TreeGrafter"/>
</dbReference>